<evidence type="ECO:0000313" key="2">
    <source>
        <dbReference type="EMBL" id="KXS17401.1"/>
    </source>
</evidence>
<organism evidence="2 3">
    <name type="scientific">Gonapodya prolifera (strain JEL478)</name>
    <name type="common">Monoblepharis prolifera</name>
    <dbReference type="NCBI Taxonomy" id="1344416"/>
    <lineage>
        <taxon>Eukaryota</taxon>
        <taxon>Fungi</taxon>
        <taxon>Fungi incertae sedis</taxon>
        <taxon>Chytridiomycota</taxon>
        <taxon>Chytridiomycota incertae sedis</taxon>
        <taxon>Monoblepharidomycetes</taxon>
        <taxon>Monoblepharidales</taxon>
        <taxon>Gonapodyaceae</taxon>
        <taxon>Gonapodya</taxon>
    </lineage>
</organism>
<gene>
    <name evidence="2" type="ORF">M427DRAFT_260600</name>
</gene>
<sequence length="137" mass="14595">MITRLAGRGSSSGPPHWLFLHLAAPLGREDEPFVDCKLEAEAVAEFPATHPTNCPSSRATASSSPAYSATAGSSRNPFTAPRTQTRAQLVLSPSKPWRSLASSRPKTNAAVRLASADTRGGTRVERRGEVREQDVVG</sequence>
<feature type="compositionally biased region" description="Basic and acidic residues" evidence="1">
    <location>
        <begin position="120"/>
        <end position="137"/>
    </location>
</feature>
<feature type="compositionally biased region" description="Polar residues" evidence="1">
    <location>
        <begin position="75"/>
        <end position="87"/>
    </location>
</feature>
<evidence type="ECO:0000256" key="1">
    <source>
        <dbReference type="SAM" id="MobiDB-lite"/>
    </source>
</evidence>
<dbReference type="Proteomes" id="UP000070544">
    <property type="component" value="Unassembled WGS sequence"/>
</dbReference>
<feature type="region of interest" description="Disordered" evidence="1">
    <location>
        <begin position="47"/>
        <end position="137"/>
    </location>
</feature>
<reference evidence="2 3" key="1">
    <citation type="journal article" date="2015" name="Genome Biol. Evol.">
        <title>Phylogenomic analyses indicate that early fungi evolved digesting cell walls of algal ancestors of land plants.</title>
        <authorList>
            <person name="Chang Y."/>
            <person name="Wang S."/>
            <person name="Sekimoto S."/>
            <person name="Aerts A.L."/>
            <person name="Choi C."/>
            <person name="Clum A."/>
            <person name="LaButti K.M."/>
            <person name="Lindquist E.A."/>
            <person name="Yee Ngan C."/>
            <person name="Ohm R.A."/>
            <person name="Salamov A.A."/>
            <person name="Grigoriev I.V."/>
            <person name="Spatafora J.W."/>
            <person name="Berbee M.L."/>
        </authorList>
    </citation>
    <scope>NUCLEOTIDE SEQUENCE [LARGE SCALE GENOMIC DNA]</scope>
    <source>
        <strain evidence="2 3">JEL478</strain>
    </source>
</reference>
<dbReference type="EMBL" id="KQ965747">
    <property type="protein sequence ID" value="KXS17401.1"/>
    <property type="molecule type" value="Genomic_DNA"/>
</dbReference>
<dbReference type="AlphaFoldDB" id="A0A139AKS6"/>
<feature type="compositionally biased region" description="Low complexity" evidence="1">
    <location>
        <begin position="56"/>
        <end position="74"/>
    </location>
</feature>
<proteinExistence type="predicted"/>
<protein>
    <submittedName>
        <fullName evidence="2">Uncharacterized protein</fullName>
    </submittedName>
</protein>
<accession>A0A139AKS6</accession>
<evidence type="ECO:0000313" key="3">
    <source>
        <dbReference type="Proteomes" id="UP000070544"/>
    </source>
</evidence>
<name>A0A139AKS6_GONPJ</name>
<keyword evidence="3" id="KW-1185">Reference proteome</keyword>